<feature type="domain" description="SHSP" evidence="4">
    <location>
        <begin position="297"/>
        <end position="397"/>
    </location>
</feature>
<dbReference type="Pfam" id="PF00011">
    <property type="entry name" value="HSP20"/>
    <property type="match status" value="2"/>
</dbReference>
<evidence type="ECO:0000256" key="2">
    <source>
        <dbReference type="RuleBase" id="RU003616"/>
    </source>
</evidence>
<dbReference type="EMBL" id="LUCM01011003">
    <property type="protein sequence ID" value="KAA0184611.1"/>
    <property type="molecule type" value="Genomic_DNA"/>
</dbReference>
<dbReference type="GO" id="GO:0042026">
    <property type="term" value="P:protein refolding"/>
    <property type="evidence" value="ECO:0007669"/>
    <property type="project" value="TreeGrafter"/>
</dbReference>
<dbReference type="SUPFAM" id="SSF49764">
    <property type="entry name" value="HSP20-like chaperones"/>
    <property type="match status" value="2"/>
</dbReference>
<dbReference type="GO" id="GO:0009408">
    <property type="term" value="P:response to heat"/>
    <property type="evidence" value="ECO:0007669"/>
    <property type="project" value="TreeGrafter"/>
</dbReference>
<reference evidence="5" key="1">
    <citation type="submission" date="2019-05" db="EMBL/GenBank/DDBJ databases">
        <title>Annotation for the trematode Fasciolopsis buski.</title>
        <authorList>
            <person name="Choi Y.-J."/>
        </authorList>
    </citation>
    <scope>NUCLEOTIDE SEQUENCE</scope>
    <source>
        <strain evidence="5">HT</strain>
        <tissue evidence="5">Whole worm</tissue>
    </source>
</reference>
<evidence type="ECO:0000313" key="5">
    <source>
        <dbReference type="EMBL" id="KAA0184611.1"/>
    </source>
</evidence>
<evidence type="ECO:0000256" key="3">
    <source>
        <dbReference type="SAM" id="MobiDB-lite"/>
    </source>
</evidence>
<protein>
    <submittedName>
        <fullName evidence="5">Major egg antigen</fullName>
    </submittedName>
</protein>
<accession>A0A8E0RPG4</accession>
<dbReference type="AlphaFoldDB" id="A0A8E0RPG4"/>
<dbReference type="Proteomes" id="UP000728185">
    <property type="component" value="Unassembled WGS sequence"/>
</dbReference>
<evidence type="ECO:0000259" key="4">
    <source>
        <dbReference type="PROSITE" id="PS01031"/>
    </source>
</evidence>
<dbReference type="PROSITE" id="PS01031">
    <property type="entry name" value="SHSP"/>
    <property type="match status" value="2"/>
</dbReference>
<comment type="similarity">
    <text evidence="1 2">Belongs to the small heat shock protein (HSP20) family.</text>
</comment>
<dbReference type="PANTHER" id="PTHR45640:SF26">
    <property type="entry name" value="RE23625P"/>
    <property type="match status" value="1"/>
</dbReference>
<dbReference type="GO" id="GO:0051082">
    <property type="term" value="F:unfolded protein binding"/>
    <property type="evidence" value="ECO:0007669"/>
    <property type="project" value="TreeGrafter"/>
</dbReference>
<proteinExistence type="inferred from homology"/>
<feature type="region of interest" description="Disordered" evidence="3">
    <location>
        <begin position="1"/>
        <end position="22"/>
    </location>
</feature>
<keyword evidence="6" id="KW-1185">Reference proteome</keyword>
<dbReference type="InterPro" id="IPR008978">
    <property type="entry name" value="HSP20-like_chaperone"/>
</dbReference>
<dbReference type="CDD" id="cd06526">
    <property type="entry name" value="metazoan_ACD"/>
    <property type="match status" value="2"/>
</dbReference>
<evidence type="ECO:0000256" key="1">
    <source>
        <dbReference type="PROSITE-ProRule" id="PRU00285"/>
    </source>
</evidence>
<dbReference type="InterPro" id="IPR002068">
    <property type="entry name" value="A-crystallin/Hsp20_dom"/>
</dbReference>
<organism evidence="5 6">
    <name type="scientific">Fasciolopsis buskii</name>
    <dbReference type="NCBI Taxonomy" id="27845"/>
    <lineage>
        <taxon>Eukaryota</taxon>
        <taxon>Metazoa</taxon>
        <taxon>Spiralia</taxon>
        <taxon>Lophotrochozoa</taxon>
        <taxon>Platyhelminthes</taxon>
        <taxon>Trematoda</taxon>
        <taxon>Digenea</taxon>
        <taxon>Plagiorchiida</taxon>
        <taxon>Echinostomata</taxon>
        <taxon>Echinostomatoidea</taxon>
        <taxon>Fasciolidae</taxon>
        <taxon>Fasciolopsis</taxon>
    </lineage>
</organism>
<sequence>MSGDHRGVSVPVHRDKRNLEEKHRDLVTNLNRTYNQFQPGSKSSQSIAHYPCQGWPDEVTRWVGSTARLWSDVMRRMRQNAFVLVPSDTTDLDELYASSARSPADYLQAILSSMDRQTKALRRQMSQPAPVQTQCMLTYDKSRDGLFGPIVPEGGLVGGPLGFLKDAFQLGEDGKVKFRLQFDVRGYEPEHIQVKIEKQWLSVLARKSVRTATGRSSSEYSRTVYVPSSVDEDHFECHMTDDGVLILEAPVKDDDYRKIKFDRDLQLCIKPRSDKPVGPKETNESDNVDVKKCTALQVTGKIGPTVLEGGPTNRLLHVEIPVDPGFKEDDLSVRVDANRLVVSGRREVNEDTEHFKGHCVREFTRSYTVPETVDPFSMEAQLSGDTVVVEAPMVHAE</sequence>
<name>A0A8E0RPG4_9TREM</name>
<dbReference type="GO" id="GO:0005634">
    <property type="term" value="C:nucleus"/>
    <property type="evidence" value="ECO:0007669"/>
    <property type="project" value="TreeGrafter"/>
</dbReference>
<dbReference type="OrthoDB" id="10060792at2759"/>
<comment type="caution">
    <text evidence="5">The sequence shown here is derived from an EMBL/GenBank/DDBJ whole genome shotgun (WGS) entry which is preliminary data.</text>
</comment>
<evidence type="ECO:0000313" key="6">
    <source>
        <dbReference type="Proteomes" id="UP000728185"/>
    </source>
</evidence>
<gene>
    <name evidence="5" type="ORF">FBUS_04409</name>
</gene>
<dbReference type="InterPro" id="IPR001436">
    <property type="entry name" value="Alpha-crystallin/sHSP_animal"/>
</dbReference>
<dbReference type="Gene3D" id="2.60.40.790">
    <property type="match status" value="2"/>
</dbReference>
<feature type="domain" description="SHSP" evidence="4">
    <location>
        <begin position="159"/>
        <end position="270"/>
    </location>
</feature>
<dbReference type="GO" id="GO:0005737">
    <property type="term" value="C:cytoplasm"/>
    <property type="evidence" value="ECO:0007669"/>
    <property type="project" value="TreeGrafter"/>
</dbReference>
<dbReference type="PANTHER" id="PTHR45640">
    <property type="entry name" value="HEAT SHOCK PROTEIN HSP-12.2-RELATED"/>
    <property type="match status" value="1"/>
</dbReference>